<dbReference type="Proteomes" id="UP000005387">
    <property type="component" value="Unassembled WGS sequence"/>
</dbReference>
<dbReference type="OrthoDB" id="9027184at2"/>
<dbReference type="STRING" id="717606.PaecuDRAFT_1766"/>
<keyword evidence="2" id="KW-1185">Reference proteome</keyword>
<dbReference type="EMBL" id="AEDD01000004">
    <property type="protein sequence ID" value="EFM11320.1"/>
    <property type="molecule type" value="Genomic_DNA"/>
</dbReference>
<evidence type="ECO:0000313" key="2">
    <source>
        <dbReference type="Proteomes" id="UP000005387"/>
    </source>
</evidence>
<dbReference type="AlphaFoldDB" id="E0I815"/>
<accession>E0I815</accession>
<dbReference type="InterPro" id="IPR011749">
    <property type="entry name" value="CHP02243"/>
</dbReference>
<name>E0I815_9BACL</name>
<dbReference type="eggNOG" id="COG3299">
    <property type="taxonomic scope" value="Bacteria"/>
</dbReference>
<protein>
    <submittedName>
        <fullName evidence="1">Baseplate J family protein</fullName>
    </submittedName>
</protein>
<gene>
    <name evidence="1" type="ORF">PaecuDRAFT_1766</name>
</gene>
<dbReference type="NCBIfam" id="TIGR02243">
    <property type="entry name" value="putative baseplate assembly protein"/>
    <property type="match status" value="1"/>
</dbReference>
<evidence type="ECO:0000313" key="1">
    <source>
        <dbReference type="EMBL" id="EFM11320.1"/>
    </source>
</evidence>
<proteinExistence type="predicted"/>
<sequence length="664" mass="72750">MLPIPNLDDKTFAQLVEDAKKQIPRYAPEWTDYNAHDPGITMLELFAWLAESQRFYLDQVRDDHVRKYLKLLGTAPLSPKPARADVSFSFRDESSTPPLAELGIAMKDAIRVPAGTRLLAGELAFETEQELTVTPASLAAIVTLAGSAMLDQTEAAGHEGLTFMAFGDRAEAGSSLYLGFDQTLAPQTSLSLLFRLYDQYPVPIARAEDEREGEVTPPAKLVWEYMNENAEWSPLQVERDDTGMLTRSGRLQFRTPESCGLHRLFPIMAAACCWFRCTVVEAGYELAPRVDSVTLNSVSAVQLASSLEWLGRSNGLGNQSYALRGGDEIVPESMAVEVFEPLAGDWQAWTRVADWDASVPDDRHYVFDRDSRSIQFGDGLRGMVPPAAASDQTQSIRVSCQRTAGLASNVGAGAIRRFAEEDNELASLLRIDQRSPAIGGANAESLDDAVTRAGKELKQLTRAVTDDDYERLACQTPGLRVARAKALLLDDNAVSVVVVPYSDKPNPQPSSGYQQTVARHLDQHRLLTTRVTVVAPQYVKVQVNTLITMRSGYDSVNVQQEVIAALTRFLHPLEGGATGKGWAFGRTVYRSELYALIDQVPGVDSVERLQLFTAGGDGGLLDEQGNVVIAANALVFSDYHQVEIELPWSWRPAAEGAAYARIGP</sequence>
<dbReference type="RefSeq" id="WP_006037777.1">
    <property type="nucleotide sequence ID" value="NZ_AEDD01000004.1"/>
</dbReference>
<reference evidence="1 2" key="1">
    <citation type="submission" date="2010-07" db="EMBL/GenBank/DDBJ databases">
        <title>The draft genome of Paenibacillus curdlanolyticus YK9.</title>
        <authorList>
            <consortium name="US DOE Joint Genome Institute (JGI-PGF)"/>
            <person name="Lucas S."/>
            <person name="Copeland A."/>
            <person name="Lapidus A."/>
            <person name="Cheng J.-F."/>
            <person name="Bruce D."/>
            <person name="Goodwin L."/>
            <person name="Pitluck S."/>
            <person name="Land M.L."/>
            <person name="Hauser L."/>
            <person name="Chang Y.-J."/>
            <person name="Jeffries C."/>
            <person name="Anderson I.J."/>
            <person name="Johnson E."/>
            <person name="Loganathan U."/>
            <person name="Mulhopadhyay B."/>
            <person name="Kyrpides N."/>
            <person name="Woyke T.J."/>
        </authorList>
    </citation>
    <scope>NUCLEOTIDE SEQUENCE [LARGE SCALE GENOMIC DNA]</scope>
    <source>
        <strain evidence="1 2">YK9</strain>
    </source>
</reference>
<organism evidence="1 2">
    <name type="scientific">Paenibacillus curdlanolyticus YK9</name>
    <dbReference type="NCBI Taxonomy" id="717606"/>
    <lineage>
        <taxon>Bacteria</taxon>
        <taxon>Bacillati</taxon>
        <taxon>Bacillota</taxon>
        <taxon>Bacilli</taxon>
        <taxon>Bacillales</taxon>
        <taxon>Paenibacillaceae</taxon>
        <taxon>Paenibacillus</taxon>
    </lineage>
</organism>